<dbReference type="PROSITE" id="PS51257">
    <property type="entry name" value="PROKAR_LIPOPROTEIN"/>
    <property type="match status" value="1"/>
</dbReference>
<feature type="region of interest" description="Disordered" evidence="1">
    <location>
        <begin position="61"/>
        <end position="84"/>
    </location>
</feature>
<dbReference type="Proteomes" id="UP000264062">
    <property type="component" value="Unassembled WGS sequence"/>
</dbReference>
<evidence type="ECO:0000313" key="3">
    <source>
        <dbReference type="EMBL" id="HAV91848.1"/>
    </source>
</evidence>
<organism evidence="3 4">
    <name type="scientific">candidate division WOR-3 bacterium</name>
    <dbReference type="NCBI Taxonomy" id="2052148"/>
    <lineage>
        <taxon>Bacteria</taxon>
        <taxon>Bacteria division WOR-3</taxon>
    </lineage>
</organism>
<evidence type="ECO:0000256" key="2">
    <source>
        <dbReference type="SAM" id="SignalP"/>
    </source>
</evidence>
<name>A0A350H8I2_UNCW3</name>
<evidence type="ECO:0008006" key="5">
    <source>
        <dbReference type="Google" id="ProtNLM"/>
    </source>
</evidence>
<comment type="caution">
    <text evidence="3">The sequence shown here is derived from an EMBL/GenBank/DDBJ whole genome shotgun (WGS) entry which is preliminary data.</text>
</comment>
<accession>A0A350H8I2</accession>
<dbReference type="EMBL" id="DMZY01000047">
    <property type="protein sequence ID" value="HAV91848.1"/>
    <property type="molecule type" value="Genomic_DNA"/>
</dbReference>
<gene>
    <name evidence="3" type="ORF">DCW38_01530</name>
</gene>
<feature type="signal peptide" evidence="2">
    <location>
        <begin position="1"/>
        <end position="18"/>
    </location>
</feature>
<dbReference type="AlphaFoldDB" id="A0A350H8I2"/>
<sequence length="84" mass="9146">MKKLLVVLSVAVLLLVFAGCTDTQMKTDVQGLKDQMAKMDSTITVLKADVEALKPAVAPKEEMKENMTEKQTAPVEKKAAPKTK</sequence>
<proteinExistence type="predicted"/>
<dbReference type="Gene3D" id="1.20.5.190">
    <property type="match status" value="1"/>
</dbReference>
<feature type="chain" id="PRO_5016799690" description="Lipoprotein" evidence="2">
    <location>
        <begin position="19"/>
        <end position="84"/>
    </location>
</feature>
<evidence type="ECO:0000256" key="1">
    <source>
        <dbReference type="SAM" id="MobiDB-lite"/>
    </source>
</evidence>
<protein>
    <recommendedName>
        <fullName evidence="5">Lipoprotein</fullName>
    </recommendedName>
</protein>
<feature type="compositionally biased region" description="Basic and acidic residues" evidence="1">
    <location>
        <begin position="75"/>
        <end position="84"/>
    </location>
</feature>
<reference evidence="3 4" key="1">
    <citation type="journal article" date="2018" name="Nat. Biotechnol.">
        <title>A standardized bacterial taxonomy based on genome phylogeny substantially revises the tree of life.</title>
        <authorList>
            <person name="Parks D.H."/>
            <person name="Chuvochina M."/>
            <person name="Waite D.W."/>
            <person name="Rinke C."/>
            <person name="Skarshewski A."/>
            <person name="Chaumeil P.A."/>
            <person name="Hugenholtz P."/>
        </authorList>
    </citation>
    <scope>NUCLEOTIDE SEQUENCE [LARGE SCALE GENOMIC DNA]</scope>
    <source>
        <strain evidence="3">UBA9956</strain>
    </source>
</reference>
<keyword evidence="2" id="KW-0732">Signal</keyword>
<evidence type="ECO:0000313" key="4">
    <source>
        <dbReference type="Proteomes" id="UP000264062"/>
    </source>
</evidence>